<dbReference type="EMBL" id="SZYE01000157">
    <property type="protein sequence ID" value="TKR22644.1"/>
    <property type="molecule type" value="Genomic_DNA"/>
</dbReference>
<dbReference type="OrthoDB" id="329282at2"/>
<accession>A0A7Z8JWZ7</accession>
<dbReference type="AlphaFoldDB" id="A0A7Z8JWZ7"/>
<reference evidence="1 2" key="1">
    <citation type="submission" date="2019-05" db="EMBL/GenBank/DDBJ databases">
        <title>Genome sequence of Cellulomonas hominis strain CS1.</title>
        <authorList>
            <person name="Belmont J."/>
            <person name="Maclea K.S."/>
        </authorList>
    </citation>
    <scope>NUCLEOTIDE SEQUENCE [LARGE SCALE GENOMIC DNA]</scope>
    <source>
        <strain evidence="1 2">CS1</strain>
    </source>
</reference>
<comment type="caution">
    <text evidence="1">The sequence shown here is derived from an EMBL/GenBank/DDBJ whole genome shotgun (WGS) entry which is preliminary data.</text>
</comment>
<dbReference type="Proteomes" id="UP000308121">
    <property type="component" value="Unassembled WGS sequence"/>
</dbReference>
<dbReference type="RefSeq" id="WP_154730529.1">
    <property type="nucleotide sequence ID" value="NZ_SZYE01000157.1"/>
</dbReference>
<gene>
    <name evidence="1" type="ORF">FA014_15355</name>
</gene>
<protein>
    <submittedName>
        <fullName evidence="1">DoxX family protein</fullName>
    </submittedName>
</protein>
<name>A0A7Z8JWZ7_9CELL</name>
<organism evidence="1 2">
    <name type="scientific">Cellulomonas hominis</name>
    <dbReference type="NCBI Taxonomy" id="156981"/>
    <lineage>
        <taxon>Bacteria</taxon>
        <taxon>Bacillati</taxon>
        <taxon>Actinomycetota</taxon>
        <taxon>Actinomycetes</taxon>
        <taxon>Micrococcales</taxon>
        <taxon>Cellulomonadaceae</taxon>
        <taxon>Cellulomonas</taxon>
    </lineage>
</organism>
<evidence type="ECO:0000313" key="1">
    <source>
        <dbReference type="EMBL" id="TKR22644.1"/>
    </source>
</evidence>
<sequence>MLLRRIARPLFASWFLSEGVDALRRPTAHVAVARGAVDRLTATVPRGALGGALDAYRHPSDAQLTTVVRVHGGATALAALLLATGRAPRASALALAALTLPLAAADAPASRKERGQLTEQEKKDRKARFLRGLALTGGALIAAADTAGRPSVRWRVEHARATRAAAARTAAAAATAAAAKKAASKKIADAVH</sequence>
<proteinExistence type="predicted"/>
<evidence type="ECO:0000313" key="2">
    <source>
        <dbReference type="Proteomes" id="UP000308121"/>
    </source>
</evidence>